<reference evidence="3 4" key="1">
    <citation type="journal article" date="2005" name="Int. J. Syst. Evol. Microbiol.">
        <title>Halobacillus yeomjeoni sp. nov., isolated from a marine solar saltern in Korea.</title>
        <authorList>
            <person name="Yoon J.H."/>
            <person name="Kang S.J."/>
            <person name="Lee C.H."/>
            <person name="Oh H.W."/>
            <person name="Oh T.K."/>
        </authorList>
    </citation>
    <scope>NUCLEOTIDE SEQUENCE [LARGE SCALE GENOMIC DNA]</scope>
    <source>
        <strain evidence="3 4">KCTC 3957</strain>
    </source>
</reference>
<dbReference type="PANTHER" id="PTHR41259:SF1">
    <property type="entry name" value="DOUBLE-STRAND BREAK REPAIR RAD50 ATPASE, PUTATIVE-RELATED"/>
    <property type="match status" value="1"/>
</dbReference>
<dbReference type="InterPro" id="IPR038734">
    <property type="entry name" value="YhaN_AAA"/>
</dbReference>
<dbReference type="EMBL" id="JADZSC010000001">
    <property type="protein sequence ID" value="MBH0228700.1"/>
    <property type="molecule type" value="Genomic_DNA"/>
</dbReference>
<proteinExistence type="predicted"/>
<name>A0A931HRM7_9BACI</name>
<feature type="coiled-coil region" evidence="1">
    <location>
        <begin position="661"/>
        <end position="688"/>
    </location>
</feature>
<evidence type="ECO:0000256" key="1">
    <source>
        <dbReference type="SAM" id="Coils"/>
    </source>
</evidence>
<sequence>MKIIEMNIYGFGKWKDHTIHVEEENINVITGENEAGKSTLRQFILYILFGLPSKKRDLYLPKSGGSLGGRLIVSTSEYGRLIIERIDNRNNGKAVCQSENGEVMDEGWLSHLLKGTSREVYQSIFSFSAEDLMEIQQLSGHHLGEALMSIGITGSDRIYETENWLEKQINDRFKPKGKNPKINQRLNEVEKTNRDKNTAEKNEYNYQTLLDSKEGCIAEINQMEDKLKESQRLWFSHEQLLKSISVISEYHQAKGKLGEVESTSDFPPEGRERYQNLKDRLLPLESEKHQLTMNKAEIEQELSGFESHKPDEELLNQAQSLLDRKDSFDKVKHTLEQLEARAQDISHQLDQDIKKMSIPIDEEELQEYPFPFYIEETWRELREEKKETEQEEQRLIEQESEADNEIMKLEERLDTAQKEMISDSELRTYTDQIDHAYEMAASGRPQNALELKQQRNQWLVFTVVLIGTGWGMAWFSSNPSLGYLATLIGVGAAYWAFQKHRKIKGLSDVQKQNVSQVPAEKSLEDARRMVQKYENEKSHLNHLKDQRKYWRQEEIRLEEKRRNLSQRRRRLEARLEEQVSHYPFLASLPVRHWTELYHLLIQAQQRNEEYLHLKAEIKDYEFKMHQIEDELNQFCQHFGRGKTDESADECWKQLIEWWTEQNNKSEQMERLSLQLKNHEEKLNDVLLQIHPYEEKQKQLFAMAGVDSEEEFYRKLQSYEDYQQTLEMSKRLQQQVRSLLSKDEQEFFSVWEKVPDESAVRMESASLQEEIDKTEKRLREYQQRLSDTKTVIDQLEKSEQHSELIHRYEMEKSMLKEEAKEWAKYQVAREILKKTKEQYKRLYLPKVIEKAEYNFKKLTLDRYQRIHFSGENAGVSVEDERGRIFYTEELSRGTKDQLYVSFRFALGETVADQMNLPFIIDDAFVHFDGFRLKEMYELIGELSRHHQIILFSFRNELVDEFSGAHAILLSR</sequence>
<keyword evidence="1" id="KW-0175">Coiled coil</keyword>
<dbReference type="InterPro" id="IPR027417">
    <property type="entry name" value="P-loop_NTPase"/>
</dbReference>
<dbReference type="Pfam" id="PF13514">
    <property type="entry name" value="AAA_27"/>
    <property type="match status" value="1"/>
</dbReference>
<dbReference type="Proteomes" id="UP000614490">
    <property type="component" value="Unassembled WGS sequence"/>
</dbReference>
<comment type="caution">
    <text evidence="3">The sequence shown here is derived from an EMBL/GenBank/DDBJ whole genome shotgun (WGS) entry which is preliminary data.</text>
</comment>
<feature type="domain" description="YhaN AAA" evidence="2">
    <location>
        <begin position="1"/>
        <end position="200"/>
    </location>
</feature>
<evidence type="ECO:0000313" key="4">
    <source>
        <dbReference type="Proteomes" id="UP000614490"/>
    </source>
</evidence>
<accession>A0A931HRM7</accession>
<dbReference type="RefSeq" id="WP_197315351.1">
    <property type="nucleotide sequence ID" value="NZ_JADZSC010000001.1"/>
</dbReference>
<dbReference type="Gene3D" id="3.40.50.300">
    <property type="entry name" value="P-loop containing nucleotide triphosphate hydrolases"/>
    <property type="match status" value="2"/>
</dbReference>
<feature type="coiled-coil region" evidence="1">
    <location>
        <begin position="182"/>
        <end position="233"/>
    </location>
</feature>
<dbReference type="PANTHER" id="PTHR41259">
    <property type="entry name" value="DOUBLE-STRAND BREAK REPAIR RAD50 ATPASE, PUTATIVE-RELATED"/>
    <property type="match status" value="1"/>
</dbReference>
<organism evidence="3 4">
    <name type="scientific">Halobacillus yeomjeoni</name>
    <dbReference type="NCBI Taxonomy" id="311194"/>
    <lineage>
        <taxon>Bacteria</taxon>
        <taxon>Bacillati</taxon>
        <taxon>Bacillota</taxon>
        <taxon>Bacilli</taxon>
        <taxon>Bacillales</taxon>
        <taxon>Bacillaceae</taxon>
        <taxon>Halobacillus</taxon>
    </lineage>
</organism>
<keyword evidence="4" id="KW-1185">Reference proteome</keyword>
<evidence type="ECO:0000313" key="3">
    <source>
        <dbReference type="EMBL" id="MBH0228700.1"/>
    </source>
</evidence>
<dbReference type="SUPFAM" id="SSF52540">
    <property type="entry name" value="P-loop containing nucleoside triphosphate hydrolases"/>
    <property type="match status" value="1"/>
</dbReference>
<feature type="coiled-coil region" evidence="1">
    <location>
        <begin position="523"/>
        <end position="581"/>
    </location>
</feature>
<protein>
    <submittedName>
        <fullName evidence="3">AAA family ATPase</fullName>
    </submittedName>
</protein>
<dbReference type="AlphaFoldDB" id="A0A931HRM7"/>
<evidence type="ECO:0000259" key="2">
    <source>
        <dbReference type="Pfam" id="PF13514"/>
    </source>
</evidence>
<feature type="coiled-coil region" evidence="1">
    <location>
        <begin position="763"/>
        <end position="817"/>
    </location>
</feature>
<feature type="coiled-coil region" evidence="1">
    <location>
        <begin position="328"/>
        <end position="426"/>
    </location>
</feature>
<gene>
    <name evidence="3" type="ORF">H0267_00625</name>
</gene>